<feature type="domain" description="Histidine kinase" evidence="10">
    <location>
        <begin position="303"/>
        <end position="513"/>
    </location>
</feature>
<evidence type="ECO:0000256" key="1">
    <source>
        <dbReference type="ARBA" id="ARBA00000085"/>
    </source>
</evidence>
<dbReference type="Proteomes" id="UP000004416">
    <property type="component" value="Unassembled WGS sequence"/>
</dbReference>
<feature type="transmembrane region" description="Helical" evidence="9">
    <location>
        <begin position="12"/>
        <end position="32"/>
    </location>
</feature>
<dbReference type="Pfam" id="PF02518">
    <property type="entry name" value="HATPase_c"/>
    <property type="match status" value="1"/>
</dbReference>
<evidence type="ECO:0000313" key="13">
    <source>
        <dbReference type="Proteomes" id="UP000004416"/>
    </source>
</evidence>
<dbReference type="PANTHER" id="PTHR45453">
    <property type="entry name" value="PHOSPHATE REGULON SENSOR PROTEIN PHOR"/>
    <property type="match status" value="1"/>
</dbReference>
<dbReference type="PROSITE" id="PS50109">
    <property type="entry name" value="HIS_KIN"/>
    <property type="match status" value="1"/>
</dbReference>
<comment type="catalytic activity">
    <reaction evidence="1">
        <text>ATP + protein L-histidine = ADP + protein N-phospho-L-histidine.</text>
        <dbReference type="EC" id="2.7.13.3"/>
    </reaction>
</comment>
<dbReference type="InterPro" id="IPR003660">
    <property type="entry name" value="HAMP_dom"/>
</dbReference>
<dbReference type="InterPro" id="IPR004358">
    <property type="entry name" value="Sig_transdc_His_kin-like_C"/>
</dbReference>
<feature type="domain" description="HAMP" evidence="11">
    <location>
        <begin position="236"/>
        <end position="288"/>
    </location>
</feature>
<dbReference type="Gene3D" id="1.10.287.130">
    <property type="match status" value="1"/>
</dbReference>
<evidence type="ECO:0000256" key="8">
    <source>
        <dbReference type="SAM" id="Coils"/>
    </source>
</evidence>
<keyword evidence="8" id="KW-0175">Coiled coil</keyword>
<dbReference type="GO" id="GO:0000155">
    <property type="term" value="F:phosphorelay sensor kinase activity"/>
    <property type="evidence" value="ECO:0007669"/>
    <property type="project" value="InterPro"/>
</dbReference>
<evidence type="ECO:0000256" key="5">
    <source>
        <dbReference type="ARBA" id="ARBA00022679"/>
    </source>
</evidence>
<gene>
    <name evidence="12" type="ORF">HMPREF0322_03667</name>
</gene>
<dbReference type="SMART" id="SM00387">
    <property type="entry name" value="HATPase_c"/>
    <property type="match status" value="1"/>
</dbReference>
<evidence type="ECO:0000256" key="3">
    <source>
        <dbReference type="ARBA" id="ARBA00012438"/>
    </source>
</evidence>
<keyword evidence="6 12" id="KW-0418">Kinase</keyword>
<dbReference type="InterPro" id="IPR005467">
    <property type="entry name" value="His_kinase_dom"/>
</dbReference>
<keyword evidence="7" id="KW-0902">Two-component regulatory system</keyword>
<dbReference type="Pfam" id="PF00672">
    <property type="entry name" value="HAMP"/>
    <property type="match status" value="1"/>
</dbReference>
<comment type="caution">
    <text evidence="12">The sequence shown here is derived from an EMBL/GenBank/DDBJ whole genome shotgun (WGS) entry which is preliminary data.</text>
</comment>
<dbReference type="GO" id="GO:0016036">
    <property type="term" value="P:cellular response to phosphate starvation"/>
    <property type="evidence" value="ECO:0007669"/>
    <property type="project" value="TreeGrafter"/>
</dbReference>
<evidence type="ECO:0000256" key="7">
    <source>
        <dbReference type="ARBA" id="ARBA00023012"/>
    </source>
</evidence>
<protein>
    <recommendedName>
        <fullName evidence="3">histidine kinase</fullName>
        <ecNumber evidence="3">2.7.13.3</ecNumber>
    </recommendedName>
</protein>
<dbReference type="CDD" id="cd06225">
    <property type="entry name" value="HAMP"/>
    <property type="match status" value="1"/>
</dbReference>
<dbReference type="InterPro" id="IPR036890">
    <property type="entry name" value="HATPase_C_sf"/>
</dbReference>
<dbReference type="Pfam" id="PF00512">
    <property type="entry name" value="HisKA"/>
    <property type="match status" value="1"/>
</dbReference>
<keyword evidence="9" id="KW-0812">Transmembrane</keyword>
<evidence type="ECO:0000256" key="9">
    <source>
        <dbReference type="SAM" id="Phobius"/>
    </source>
</evidence>
<dbReference type="PANTHER" id="PTHR45453:SF1">
    <property type="entry name" value="PHOSPHATE REGULON SENSOR PROTEIN PHOR"/>
    <property type="match status" value="1"/>
</dbReference>
<dbReference type="SUPFAM" id="SSF55874">
    <property type="entry name" value="ATPase domain of HSP90 chaperone/DNA topoisomerase II/histidine kinase"/>
    <property type="match status" value="1"/>
</dbReference>
<comment type="subcellular location">
    <subcellularLocation>
        <location evidence="2">Membrane</location>
    </subcellularLocation>
</comment>
<dbReference type="SUPFAM" id="SSF158472">
    <property type="entry name" value="HAMP domain-like"/>
    <property type="match status" value="1"/>
</dbReference>
<dbReference type="Gene3D" id="6.10.340.10">
    <property type="match status" value="1"/>
</dbReference>
<keyword evidence="9" id="KW-1133">Transmembrane helix</keyword>
<evidence type="ECO:0000259" key="11">
    <source>
        <dbReference type="PROSITE" id="PS50885"/>
    </source>
</evidence>
<dbReference type="EC" id="2.7.13.3" evidence="3"/>
<dbReference type="CDD" id="cd00075">
    <property type="entry name" value="HATPase"/>
    <property type="match status" value="1"/>
</dbReference>
<dbReference type="InterPro" id="IPR003661">
    <property type="entry name" value="HisK_dim/P_dom"/>
</dbReference>
<keyword evidence="5" id="KW-0808">Transferase</keyword>
<feature type="transmembrane region" description="Helical" evidence="9">
    <location>
        <begin position="215"/>
        <end position="238"/>
    </location>
</feature>
<accession>G9XRR9</accession>
<dbReference type="PRINTS" id="PR00344">
    <property type="entry name" value="BCTRLSENSOR"/>
</dbReference>
<evidence type="ECO:0000256" key="4">
    <source>
        <dbReference type="ARBA" id="ARBA00022553"/>
    </source>
</evidence>
<name>G9XRR9_DESHA</name>
<dbReference type="GO" id="GO:0004721">
    <property type="term" value="F:phosphoprotein phosphatase activity"/>
    <property type="evidence" value="ECO:0007669"/>
    <property type="project" value="TreeGrafter"/>
</dbReference>
<dbReference type="RefSeq" id="WP_005814482.1">
    <property type="nucleotide sequence ID" value="NZ_JH414482.1"/>
</dbReference>
<evidence type="ECO:0000256" key="2">
    <source>
        <dbReference type="ARBA" id="ARBA00004370"/>
    </source>
</evidence>
<dbReference type="InterPro" id="IPR003594">
    <property type="entry name" value="HATPase_dom"/>
</dbReference>
<keyword evidence="9" id="KW-0472">Membrane</keyword>
<feature type="coiled-coil region" evidence="8">
    <location>
        <begin position="276"/>
        <end position="303"/>
    </location>
</feature>
<dbReference type="PROSITE" id="PS50885">
    <property type="entry name" value="HAMP"/>
    <property type="match status" value="1"/>
</dbReference>
<dbReference type="PATRIC" id="fig|537010.4.peg.3433"/>
<reference evidence="12 13" key="1">
    <citation type="submission" date="2011-08" db="EMBL/GenBank/DDBJ databases">
        <authorList>
            <person name="Weinstock G."/>
            <person name="Sodergren E."/>
            <person name="Clifton S."/>
            <person name="Fulton L."/>
            <person name="Fulton B."/>
            <person name="Courtney L."/>
            <person name="Fronick C."/>
            <person name="Harrison M."/>
            <person name="Strong C."/>
            <person name="Farmer C."/>
            <person name="Delahaunty K."/>
            <person name="Markovic C."/>
            <person name="Hall O."/>
            <person name="Minx P."/>
            <person name="Tomlinson C."/>
            <person name="Mitreva M."/>
            <person name="Hou S."/>
            <person name="Chen J."/>
            <person name="Wollam A."/>
            <person name="Pepin K.H."/>
            <person name="Johnson M."/>
            <person name="Bhonagiri V."/>
            <person name="Zhang X."/>
            <person name="Suruliraj S."/>
            <person name="Warren W."/>
            <person name="Chinwalla A."/>
            <person name="Mardis E.R."/>
            <person name="Wilson R.K."/>
        </authorList>
    </citation>
    <scope>NUCLEOTIDE SEQUENCE [LARGE SCALE GENOMIC DNA]</scope>
    <source>
        <strain evidence="12 13">DP7</strain>
    </source>
</reference>
<dbReference type="GO" id="GO:0005886">
    <property type="term" value="C:plasma membrane"/>
    <property type="evidence" value="ECO:0007669"/>
    <property type="project" value="TreeGrafter"/>
</dbReference>
<proteinExistence type="predicted"/>
<dbReference type="SUPFAM" id="SSF47384">
    <property type="entry name" value="Homodimeric domain of signal transducing histidine kinase"/>
    <property type="match status" value="1"/>
</dbReference>
<dbReference type="EMBL" id="AFZX01000094">
    <property type="protein sequence ID" value="EHL05647.1"/>
    <property type="molecule type" value="Genomic_DNA"/>
</dbReference>
<keyword evidence="4" id="KW-0597">Phosphoprotein</keyword>
<dbReference type="Gene3D" id="3.30.565.10">
    <property type="entry name" value="Histidine kinase-like ATPase, C-terminal domain"/>
    <property type="match status" value="1"/>
</dbReference>
<evidence type="ECO:0000313" key="12">
    <source>
        <dbReference type="EMBL" id="EHL05647.1"/>
    </source>
</evidence>
<dbReference type="AlphaFoldDB" id="G9XRR9"/>
<dbReference type="InterPro" id="IPR050351">
    <property type="entry name" value="BphY/WalK/GraS-like"/>
</dbReference>
<dbReference type="FunFam" id="1.10.287.130:FF:000001">
    <property type="entry name" value="Two-component sensor histidine kinase"/>
    <property type="match status" value="1"/>
</dbReference>
<dbReference type="CDD" id="cd00082">
    <property type="entry name" value="HisKA"/>
    <property type="match status" value="1"/>
</dbReference>
<sequence>MKNKIALKLTLYFSLSLLLFSLIIGSVFMTLFKNQTVQLHKVDMEKRATSIAGTLSTLISNSNAAATQGNEAGGTNGMNSANRMGGMMHGMGMGGMGGMGGMMYGMGGYSSYLQFLDEIAMADVWIVDETLQLMTIGHMTNRQINYADLPADADQVVKEVFQGRTTFSEGFSSLLNTPTLTVGAPIKAGDKVFGALLLHSPIQGTKEALRQGAGILAMSITVALLLSLLLSIVLAYTFTKPLNRMKNSTLQLAKGDYLAKTGVRQEDEIGELASAIDILSERLESASHESDRLEQQRRDFIANISHELRTPVTVIRGSLEALCDEVITEPDQIKAYHRQMLKESIFLQHLVNDLMDLTRLQNPDFKIEMENISLGDLLRDVLRSAQNIARGKGILLKTDIEPEAPLCSIQGDYVRLRQMFLIILDNAIKFSPAEEEVWITFANNTVAIRDKGPGIPPENLPHIFDRFYKSSAVENKTGTGLGLAIAKQIAHRHRIQITVDSQPGQGTQFSFHF</sequence>
<organism evidence="12 13">
    <name type="scientific">Desulfitobacterium hafniense DP7</name>
    <dbReference type="NCBI Taxonomy" id="537010"/>
    <lineage>
        <taxon>Bacteria</taxon>
        <taxon>Bacillati</taxon>
        <taxon>Bacillota</taxon>
        <taxon>Clostridia</taxon>
        <taxon>Eubacteriales</taxon>
        <taxon>Desulfitobacteriaceae</taxon>
        <taxon>Desulfitobacterium</taxon>
    </lineage>
</organism>
<dbReference type="HOGENOM" id="CLU_000445_89_6_9"/>
<dbReference type="InterPro" id="IPR036097">
    <property type="entry name" value="HisK_dim/P_sf"/>
</dbReference>
<evidence type="ECO:0000259" key="10">
    <source>
        <dbReference type="PROSITE" id="PS50109"/>
    </source>
</evidence>
<dbReference type="SMART" id="SM00304">
    <property type="entry name" value="HAMP"/>
    <property type="match status" value="1"/>
</dbReference>
<dbReference type="SMART" id="SM00388">
    <property type="entry name" value="HisKA"/>
    <property type="match status" value="1"/>
</dbReference>
<evidence type="ECO:0000256" key="6">
    <source>
        <dbReference type="ARBA" id="ARBA00022777"/>
    </source>
</evidence>